<gene>
    <name evidence="2" type="ORF">CVT24_007647</name>
</gene>
<dbReference type="InParanoid" id="A0A409W4T9"/>
<feature type="region of interest" description="Disordered" evidence="1">
    <location>
        <begin position="1"/>
        <end position="24"/>
    </location>
</feature>
<dbReference type="AlphaFoldDB" id="A0A409W4T9"/>
<evidence type="ECO:0000313" key="2">
    <source>
        <dbReference type="EMBL" id="PPQ73523.1"/>
    </source>
</evidence>
<accession>A0A409W4T9</accession>
<comment type="caution">
    <text evidence="2">The sequence shown here is derived from an EMBL/GenBank/DDBJ whole genome shotgun (WGS) entry which is preliminary data.</text>
</comment>
<keyword evidence="3" id="KW-1185">Reference proteome</keyword>
<evidence type="ECO:0000313" key="3">
    <source>
        <dbReference type="Proteomes" id="UP000284842"/>
    </source>
</evidence>
<dbReference type="Proteomes" id="UP000284842">
    <property type="component" value="Unassembled WGS sequence"/>
</dbReference>
<proteinExistence type="predicted"/>
<protein>
    <submittedName>
        <fullName evidence="2">Uncharacterized protein</fullName>
    </submittedName>
</protein>
<dbReference type="EMBL" id="NHTK01005812">
    <property type="protein sequence ID" value="PPQ73523.1"/>
    <property type="molecule type" value="Genomic_DNA"/>
</dbReference>
<name>A0A409W4T9_9AGAR</name>
<sequence length="197" mass="21678">MLPQKSHGKASRGQDMGHENPGESTQVSVAVPIAARAAPVSTVTSERTIVTQNQKAAWKIMDKSIFDNVFRTELVNRDIRAPIPDIVDDVYLEHERISGWDIYARENNTSEFEPEIVDPALNEPLRDVSSPESSNLNKMPAVTNNRPVWYHHVTQCAMNGYCTCATALVGGPSATHSNPGTGYTMNALVNSTRNMQL</sequence>
<reference evidence="2 3" key="1">
    <citation type="journal article" date="2018" name="Evol. Lett.">
        <title>Horizontal gene cluster transfer increased hallucinogenic mushroom diversity.</title>
        <authorList>
            <person name="Reynolds H.T."/>
            <person name="Vijayakumar V."/>
            <person name="Gluck-Thaler E."/>
            <person name="Korotkin H.B."/>
            <person name="Matheny P.B."/>
            <person name="Slot J.C."/>
        </authorList>
    </citation>
    <scope>NUCLEOTIDE SEQUENCE [LARGE SCALE GENOMIC DNA]</scope>
    <source>
        <strain evidence="2 3">2629</strain>
    </source>
</reference>
<evidence type="ECO:0000256" key="1">
    <source>
        <dbReference type="SAM" id="MobiDB-lite"/>
    </source>
</evidence>
<organism evidence="2 3">
    <name type="scientific">Panaeolus cyanescens</name>
    <dbReference type="NCBI Taxonomy" id="181874"/>
    <lineage>
        <taxon>Eukaryota</taxon>
        <taxon>Fungi</taxon>
        <taxon>Dikarya</taxon>
        <taxon>Basidiomycota</taxon>
        <taxon>Agaricomycotina</taxon>
        <taxon>Agaricomycetes</taxon>
        <taxon>Agaricomycetidae</taxon>
        <taxon>Agaricales</taxon>
        <taxon>Agaricineae</taxon>
        <taxon>Galeropsidaceae</taxon>
        <taxon>Panaeolus</taxon>
    </lineage>
</organism>
<feature type="compositionally biased region" description="Basic residues" evidence="1">
    <location>
        <begin position="1"/>
        <end position="10"/>
    </location>
</feature>